<dbReference type="AlphaFoldDB" id="A0A6A6J200"/>
<accession>A0A6A6J200</accession>
<proteinExistence type="predicted"/>
<dbReference type="Proteomes" id="UP000800094">
    <property type="component" value="Unassembled WGS sequence"/>
</dbReference>
<gene>
    <name evidence="1" type="ORF">BU26DRAFT_545752</name>
</gene>
<dbReference type="OrthoDB" id="5410741at2759"/>
<dbReference type="RefSeq" id="XP_033691425.1">
    <property type="nucleotide sequence ID" value="XM_033831801.1"/>
</dbReference>
<organism evidence="1 2">
    <name type="scientific">Trematosphaeria pertusa</name>
    <dbReference type="NCBI Taxonomy" id="390896"/>
    <lineage>
        <taxon>Eukaryota</taxon>
        <taxon>Fungi</taxon>
        <taxon>Dikarya</taxon>
        <taxon>Ascomycota</taxon>
        <taxon>Pezizomycotina</taxon>
        <taxon>Dothideomycetes</taxon>
        <taxon>Pleosporomycetidae</taxon>
        <taxon>Pleosporales</taxon>
        <taxon>Massarineae</taxon>
        <taxon>Trematosphaeriaceae</taxon>
        <taxon>Trematosphaeria</taxon>
    </lineage>
</organism>
<keyword evidence="2" id="KW-1185">Reference proteome</keyword>
<dbReference type="GeneID" id="54585131"/>
<protein>
    <submittedName>
        <fullName evidence="1">Uncharacterized protein</fullName>
    </submittedName>
</protein>
<feature type="non-terminal residue" evidence="1">
    <location>
        <position position="204"/>
    </location>
</feature>
<sequence>MTRSRFFEAYDRRKDAGQKVSEVTETLNIPPSTAKRWLQERQQYGDIAYRRRELRDIRQEEKGTKQGPAPAVSDETLSTLLSRDKQVNPVRNRKLNVQRKHHKIQASVRCLRNALRIRRNASIYKAATSKKITSAQALKRQTYGATHQYKPLEGFWDGVLFCDEAHCDPGDLQHPNILREEGTRYEDSNIVTQEGKQGNQVYFA</sequence>
<evidence type="ECO:0000313" key="1">
    <source>
        <dbReference type="EMBL" id="KAF2256421.1"/>
    </source>
</evidence>
<name>A0A6A6J200_9PLEO</name>
<reference evidence="1" key="1">
    <citation type="journal article" date="2020" name="Stud. Mycol.">
        <title>101 Dothideomycetes genomes: a test case for predicting lifestyles and emergence of pathogens.</title>
        <authorList>
            <person name="Haridas S."/>
            <person name="Albert R."/>
            <person name="Binder M."/>
            <person name="Bloem J."/>
            <person name="Labutti K."/>
            <person name="Salamov A."/>
            <person name="Andreopoulos B."/>
            <person name="Baker S."/>
            <person name="Barry K."/>
            <person name="Bills G."/>
            <person name="Bluhm B."/>
            <person name="Cannon C."/>
            <person name="Castanera R."/>
            <person name="Culley D."/>
            <person name="Daum C."/>
            <person name="Ezra D."/>
            <person name="Gonzalez J."/>
            <person name="Henrissat B."/>
            <person name="Kuo A."/>
            <person name="Liang C."/>
            <person name="Lipzen A."/>
            <person name="Lutzoni F."/>
            <person name="Magnuson J."/>
            <person name="Mondo S."/>
            <person name="Nolan M."/>
            <person name="Ohm R."/>
            <person name="Pangilinan J."/>
            <person name="Park H.-J."/>
            <person name="Ramirez L."/>
            <person name="Alfaro M."/>
            <person name="Sun H."/>
            <person name="Tritt A."/>
            <person name="Yoshinaga Y."/>
            <person name="Zwiers L.-H."/>
            <person name="Turgeon B."/>
            <person name="Goodwin S."/>
            <person name="Spatafora J."/>
            <person name="Crous P."/>
            <person name="Grigoriev I."/>
        </authorList>
    </citation>
    <scope>NUCLEOTIDE SEQUENCE</scope>
    <source>
        <strain evidence="1">CBS 122368</strain>
    </source>
</reference>
<dbReference type="EMBL" id="ML987189">
    <property type="protein sequence ID" value="KAF2256421.1"/>
    <property type="molecule type" value="Genomic_DNA"/>
</dbReference>
<evidence type="ECO:0000313" key="2">
    <source>
        <dbReference type="Proteomes" id="UP000800094"/>
    </source>
</evidence>